<dbReference type="Proteomes" id="UP000298196">
    <property type="component" value="Unassembled WGS sequence"/>
</dbReference>
<dbReference type="Gene3D" id="3.30.43.10">
    <property type="entry name" value="Uridine Diphospho-n-acetylenolpyruvylglucosamine Reductase, domain 2"/>
    <property type="match status" value="1"/>
</dbReference>
<dbReference type="GO" id="GO:0055085">
    <property type="term" value="P:transmembrane transport"/>
    <property type="evidence" value="ECO:0007669"/>
    <property type="project" value="InterPro"/>
</dbReference>
<dbReference type="EMBL" id="PYKI01002787">
    <property type="protein sequence ID" value="TGD46143.1"/>
    <property type="molecule type" value="Genomic_DNA"/>
</dbReference>
<evidence type="ECO:0000256" key="2">
    <source>
        <dbReference type="ARBA" id="ARBA00022827"/>
    </source>
</evidence>
<protein>
    <submittedName>
        <fullName evidence="5">Lactate dehydrogenase</fullName>
    </submittedName>
</protein>
<proteinExistence type="predicted"/>
<keyword evidence="1" id="KW-0285">Flavoprotein</keyword>
<evidence type="ECO:0000259" key="4">
    <source>
        <dbReference type="Pfam" id="PF09330"/>
    </source>
</evidence>
<feature type="domain" description="D-lactate dehydrogenase membrane binding C-terminal" evidence="4">
    <location>
        <begin position="2"/>
        <end position="38"/>
    </location>
</feature>
<dbReference type="GO" id="GO:0003824">
    <property type="term" value="F:catalytic activity"/>
    <property type="evidence" value="ECO:0007669"/>
    <property type="project" value="InterPro"/>
</dbReference>
<evidence type="ECO:0000256" key="3">
    <source>
        <dbReference type="SAM" id="MobiDB-lite"/>
    </source>
</evidence>
<feature type="non-terminal residue" evidence="5">
    <location>
        <position position="1"/>
    </location>
</feature>
<evidence type="ECO:0000313" key="6">
    <source>
        <dbReference type="Proteomes" id="UP000298196"/>
    </source>
</evidence>
<gene>
    <name evidence="5" type="ORF">C9F07_27865</name>
</gene>
<name>A0A4Z0KUA6_SALET</name>
<reference evidence="5 6" key="1">
    <citation type="submission" date="2018-03" db="EMBL/GenBank/DDBJ databases">
        <title>Non-Typhoidal Salmonella genome sequencing and assembly.</title>
        <authorList>
            <person name="Matchawe C."/>
        </authorList>
    </citation>
    <scope>NUCLEOTIDE SEQUENCE [LARGE SCALE GENOMIC DNA]</scope>
    <source>
        <strain evidence="5 6">22sa</strain>
    </source>
</reference>
<dbReference type="InterPro" id="IPR015409">
    <property type="entry name" value="Lactate_DH_C"/>
</dbReference>
<dbReference type="AlphaFoldDB" id="A0A4Z0KUA6"/>
<keyword evidence="2" id="KW-0274">FAD</keyword>
<keyword evidence="6" id="KW-1185">Reference proteome</keyword>
<comment type="caution">
    <text evidence="5">The sequence shown here is derived from an EMBL/GenBank/DDBJ whole genome shotgun (WGS) entry which is preliminary data.</text>
</comment>
<sequence length="47" mass="5507">DVGHLYKAPETLTRFYRQNDPTNSMNPGIGKTSKRKFWQENTPDETH</sequence>
<organism evidence="5 6">
    <name type="scientific">Salmonella enterica subsp. enterica serovar Poona</name>
    <dbReference type="NCBI Taxonomy" id="436295"/>
    <lineage>
        <taxon>Bacteria</taxon>
        <taxon>Pseudomonadati</taxon>
        <taxon>Pseudomonadota</taxon>
        <taxon>Gammaproteobacteria</taxon>
        <taxon>Enterobacterales</taxon>
        <taxon>Enterobacteriaceae</taxon>
        <taxon>Salmonella</taxon>
    </lineage>
</organism>
<dbReference type="InterPro" id="IPR016167">
    <property type="entry name" value="FAD-bd_PCMH_sub1"/>
</dbReference>
<accession>A0A4Z0KUA6</accession>
<dbReference type="Pfam" id="PF09330">
    <property type="entry name" value="Lact-deh-memb"/>
    <property type="match status" value="1"/>
</dbReference>
<dbReference type="InterPro" id="IPR016164">
    <property type="entry name" value="FAD-linked_Oxase-like_C"/>
</dbReference>
<dbReference type="SUPFAM" id="SSF55103">
    <property type="entry name" value="FAD-linked oxidases, C-terminal domain"/>
    <property type="match status" value="1"/>
</dbReference>
<feature type="region of interest" description="Disordered" evidence="3">
    <location>
        <begin position="17"/>
        <end position="47"/>
    </location>
</feature>
<evidence type="ECO:0000256" key="1">
    <source>
        <dbReference type="ARBA" id="ARBA00022630"/>
    </source>
</evidence>
<evidence type="ECO:0000313" key="5">
    <source>
        <dbReference type="EMBL" id="TGD46143.1"/>
    </source>
</evidence>
<dbReference type="GO" id="GO:0050660">
    <property type="term" value="F:flavin adenine dinucleotide binding"/>
    <property type="evidence" value="ECO:0007669"/>
    <property type="project" value="InterPro"/>
</dbReference>